<keyword evidence="1" id="KW-0812">Transmembrane</keyword>
<feature type="transmembrane region" description="Helical" evidence="1">
    <location>
        <begin position="64"/>
        <end position="83"/>
    </location>
</feature>
<gene>
    <name evidence="2" type="ORF">MtrunA17_Chr1g0147411</name>
</gene>
<proteinExistence type="predicted"/>
<dbReference type="Proteomes" id="UP000265566">
    <property type="component" value="Chromosome 1"/>
</dbReference>
<accession>A0A396JKE6</accession>
<protein>
    <recommendedName>
        <fullName evidence="4">Transmembrane protein</fullName>
    </recommendedName>
</protein>
<comment type="caution">
    <text evidence="2">The sequence shown here is derived from an EMBL/GenBank/DDBJ whole genome shotgun (WGS) entry which is preliminary data.</text>
</comment>
<keyword evidence="1" id="KW-0472">Membrane</keyword>
<name>A0A396JKE6_MEDTR</name>
<sequence length="84" mass="9754">MGHADIGSWVSGQWVMWRRKRSLFVWEEVFNELEATRGGVGQNLVGGSDGVDLVVRKMLRGSRLVLVLNIWFCFYMFNLVIWFS</sequence>
<keyword evidence="1" id="KW-1133">Transmembrane helix</keyword>
<evidence type="ECO:0000313" key="3">
    <source>
        <dbReference type="Proteomes" id="UP000265566"/>
    </source>
</evidence>
<evidence type="ECO:0000256" key="1">
    <source>
        <dbReference type="SAM" id="Phobius"/>
    </source>
</evidence>
<evidence type="ECO:0008006" key="4">
    <source>
        <dbReference type="Google" id="ProtNLM"/>
    </source>
</evidence>
<evidence type="ECO:0000313" key="2">
    <source>
        <dbReference type="EMBL" id="RHN76763.1"/>
    </source>
</evidence>
<organism evidence="2 3">
    <name type="scientific">Medicago truncatula</name>
    <name type="common">Barrel medic</name>
    <name type="synonym">Medicago tribuloides</name>
    <dbReference type="NCBI Taxonomy" id="3880"/>
    <lineage>
        <taxon>Eukaryota</taxon>
        <taxon>Viridiplantae</taxon>
        <taxon>Streptophyta</taxon>
        <taxon>Embryophyta</taxon>
        <taxon>Tracheophyta</taxon>
        <taxon>Spermatophyta</taxon>
        <taxon>Magnoliopsida</taxon>
        <taxon>eudicotyledons</taxon>
        <taxon>Gunneridae</taxon>
        <taxon>Pentapetalae</taxon>
        <taxon>rosids</taxon>
        <taxon>fabids</taxon>
        <taxon>Fabales</taxon>
        <taxon>Fabaceae</taxon>
        <taxon>Papilionoideae</taxon>
        <taxon>50 kb inversion clade</taxon>
        <taxon>NPAAA clade</taxon>
        <taxon>Hologalegina</taxon>
        <taxon>IRL clade</taxon>
        <taxon>Trifolieae</taxon>
        <taxon>Medicago</taxon>
    </lineage>
</organism>
<reference evidence="3" key="1">
    <citation type="journal article" date="2018" name="Nat. Plants">
        <title>Whole-genome landscape of Medicago truncatula symbiotic genes.</title>
        <authorList>
            <person name="Pecrix Y."/>
            <person name="Staton S.E."/>
            <person name="Sallet E."/>
            <person name="Lelandais-Briere C."/>
            <person name="Moreau S."/>
            <person name="Carrere S."/>
            <person name="Blein T."/>
            <person name="Jardinaud M.F."/>
            <person name="Latrasse D."/>
            <person name="Zouine M."/>
            <person name="Zahm M."/>
            <person name="Kreplak J."/>
            <person name="Mayjonade B."/>
            <person name="Satge C."/>
            <person name="Perez M."/>
            <person name="Cauet S."/>
            <person name="Marande W."/>
            <person name="Chantry-Darmon C."/>
            <person name="Lopez-Roques C."/>
            <person name="Bouchez O."/>
            <person name="Berard A."/>
            <person name="Debelle F."/>
            <person name="Munos S."/>
            <person name="Bendahmane A."/>
            <person name="Berges H."/>
            <person name="Niebel A."/>
            <person name="Buitink J."/>
            <person name="Frugier F."/>
            <person name="Benhamed M."/>
            <person name="Crespi M."/>
            <person name="Gouzy J."/>
            <person name="Gamas P."/>
        </authorList>
    </citation>
    <scope>NUCLEOTIDE SEQUENCE [LARGE SCALE GENOMIC DNA]</scope>
    <source>
        <strain evidence="3">cv. Jemalong A17</strain>
    </source>
</reference>
<dbReference type="Gramene" id="rna136">
    <property type="protein sequence ID" value="RHN76763.1"/>
    <property type="gene ID" value="gene136"/>
</dbReference>
<dbReference type="EMBL" id="PSQE01000001">
    <property type="protein sequence ID" value="RHN76763.1"/>
    <property type="molecule type" value="Genomic_DNA"/>
</dbReference>
<dbReference type="AlphaFoldDB" id="A0A396JKE6"/>